<dbReference type="Proteomes" id="UP000028681">
    <property type="component" value="Chromosome"/>
</dbReference>
<proteinExistence type="predicted"/>
<dbReference type="KEGG" id="ete:ETEE_3762"/>
<evidence type="ECO:0000313" key="2">
    <source>
        <dbReference type="Proteomes" id="UP000028681"/>
    </source>
</evidence>
<evidence type="ECO:0000313" key="1">
    <source>
        <dbReference type="EMBL" id="AIJ10174.1"/>
    </source>
</evidence>
<dbReference type="HOGENOM" id="CLU_3343097_0_0_6"/>
<organism evidence="1 2">
    <name type="scientific">Edwardsiella anguillarum ET080813</name>
    <dbReference type="NCBI Taxonomy" id="667120"/>
    <lineage>
        <taxon>Bacteria</taxon>
        <taxon>Pseudomonadati</taxon>
        <taxon>Pseudomonadota</taxon>
        <taxon>Gammaproteobacteria</taxon>
        <taxon>Enterobacterales</taxon>
        <taxon>Hafniaceae</taxon>
        <taxon>Edwardsiella</taxon>
    </lineage>
</organism>
<accession>A0A076LXL7</accession>
<protein>
    <submittedName>
        <fullName evidence="1">Uncharacterized protein</fullName>
    </submittedName>
</protein>
<dbReference type="EMBL" id="CP006664">
    <property type="protein sequence ID" value="AIJ10174.1"/>
    <property type="molecule type" value="Genomic_DNA"/>
</dbReference>
<name>A0A076LXL7_9GAMM</name>
<gene>
    <name evidence="1" type="ORF">ETEE_3762</name>
</gene>
<reference evidence="1 2" key="1">
    <citation type="journal article" date="2012" name="PLoS ONE">
        <title>Edwardsiella comparative phylogenomics reveal the new intra/inter-species taxonomic relationships, virulence evolution and niche adaptation mechanisms.</title>
        <authorList>
            <person name="Yang M."/>
            <person name="Lv Y."/>
            <person name="Xiao J."/>
            <person name="Wu H."/>
            <person name="Zheng H."/>
            <person name="Liu Q."/>
            <person name="Zhang Y."/>
            <person name="Wang Q."/>
        </authorList>
    </citation>
    <scope>NUCLEOTIDE SEQUENCE [LARGE SCALE GENOMIC DNA]</scope>
    <source>
        <strain evidence="2">080813</strain>
    </source>
</reference>
<sequence>MPRLTVSNHYRYSQLFFALQNKSYRVWRGFYKKASTI</sequence>
<dbReference type="AlphaFoldDB" id="A0A076LXL7"/>